<proteinExistence type="predicted"/>
<feature type="chain" id="PRO_5045428241" description="DUF3105 domain-containing protein" evidence="1">
    <location>
        <begin position="21"/>
        <end position="198"/>
    </location>
</feature>
<gene>
    <name evidence="2" type="ORF">AAE021_01055</name>
</gene>
<reference evidence="2 3" key="1">
    <citation type="submission" date="2024-04" db="EMBL/GenBank/DDBJ databases">
        <title>Arthrobacter sp. from Plains bison fecal sample.</title>
        <authorList>
            <person name="Ruzzini A."/>
        </authorList>
    </citation>
    <scope>NUCLEOTIDE SEQUENCE [LARGE SCALE GENOMIC DNA]</scope>
    <source>
        <strain evidence="2 3">EINP1</strain>
    </source>
</reference>
<evidence type="ECO:0000256" key="1">
    <source>
        <dbReference type="SAM" id="SignalP"/>
    </source>
</evidence>
<dbReference type="RefSeq" id="WP_342023857.1">
    <property type="nucleotide sequence ID" value="NZ_CP151657.1"/>
</dbReference>
<dbReference type="EMBL" id="CP151657">
    <property type="protein sequence ID" value="WZP16211.1"/>
    <property type="molecule type" value="Genomic_DNA"/>
</dbReference>
<feature type="signal peptide" evidence="1">
    <location>
        <begin position="1"/>
        <end position="20"/>
    </location>
</feature>
<organism evidence="2 3">
    <name type="scientific">Arthrobacter citreus</name>
    <dbReference type="NCBI Taxonomy" id="1670"/>
    <lineage>
        <taxon>Bacteria</taxon>
        <taxon>Bacillati</taxon>
        <taxon>Actinomycetota</taxon>
        <taxon>Actinomycetes</taxon>
        <taxon>Micrococcales</taxon>
        <taxon>Micrococcaceae</taxon>
        <taxon>Arthrobacter</taxon>
    </lineage>
</organism>
<dbReference type="Proteomes" id="UP001448858">
    <property type="component" value="Chromosome"/>
</dbReference>
<sequence>MKVHSRVAAALLLAGVAVTAGCGSPSAGQEQAEPDAGLENFAYIQGSAPAGVPAPVPPENTSTFFGVAEIPAEVLAARDRFPEALPDGVVWSDEDFRTDSLPRDAVIEEGVYDVAVAEYWMCAWMGEFIDAEDTGDRQRQEITLSELEKYPTLPAIIAHHQSPEAVVASVIQPAKQGDSVKLREFFESCTSYQRANPQ</sequence>
<dbReference type="PROSITE" id="PS51257">
    <property type="entry name" value="PROKAR_LIPOPROTEIN"/>
    <property type="match status" value="1"/>
</dbReference>
<accession>A0ABZ2ZVM0</accession>
<keyword evidence="1" id="KW-0732">Signal</keyword>
<protein>
    <recommendedName>
        <fullName evidence="4">DUF3105 domain-containing protein</fullName>
    </recommendedName>
</protein>
<keyword evidence="3" id="KW-1185">Reference proteome</keyword>
<name>A0ABZ2ZVM0_9MICC</name>
<evidence type="ECO:0000313" key="2">
    <source>
        <dbReference type="EMBL" id="WZP16211.1"/>
    </source>
</evidence>
<evidence type="ECO:0008006" key="4">
    <source>
        <dbReference type="Google" id="ProtNLM"/>
    </source>
</evidence>
<evidence type="ECO:0000313" key="3">
    <source>
        <dbReference type="Proteomes" id="UP001448858"/>
    </source>
</evidence>